<accession>A0A553PFC3</accession>
<proteinExistence type="predicted"/>
<organism evidence="1 2">
    <name type="scientific">Tigriopus californicus</name>
    <name type="common">Marine copepod</name>
    <dbReference type="NCBI Taxonomy" id="6832"/>
    <lineage>
        <taxon>Eukaryota</taxon>
        <taxon>Metazoa</taxon>
        <taxon>Ecdysozoa</taxon>
        <taxon>Arthropoda</taxon>
        <taxon>Crustacea</taxon>
        <taxon>Multicrustacea</taxon>
        <taxon>Hexanauplia</taxon>
        <taxon>Copepoda</taxon>
        <taxon>Harpacticoida</taxon>
        <taxon>Harpacticidae</taxon>
        <taxon>Tigriopus</taxon>
    </lineage>
</organism>
<protein>
    <submittedName>
        <fullName evidence="1">Uncharacterized protein</fullName>
    </submittedName>
</protein>
<gene>
    <name evidence="1" type="ORF">TCAL_11359</name>
</gene>
<reference evidence="1 2" key="1">
    <citation type="journal article" date="2018" name="Nat. Ecol. Evol.">
        <title>Genomic signatures of mitonuclear coevolution across populations of Tigriopus californicus.</title>
        <authorList>
            <person name="Barreto F.S."/>
            <person name="Watson E.T."/>
            <person name="Lima T.G."/>
            <person name="Willett C.S."/>
            <person name="Edmands S."/>
            <person name="Li W."/>
            <person name="Burton R.S."/>
        </authorList>
    </citation>
    <scope>NUCLEOTIDE SEQUENCE [LARGE SCALE GENOMIC DNA]</scope>
    <source>
        <strain evidence="1 2">San Diego</strain>
    </source>
</reference>
<dbReference type="EMBL" id="VCGU01000004">
    <property type="protein sequence ID" value="TRY76377.1"/>
    <property type="molecule type" value="Genomic_DNA"/>
</dbReference>
<evidence type="ECO:0000313" key="1">
    <source>
        <dbReference type="EMBL" id="TRY76377.1"/>
    </source>
</evidence>
<dbReference type="OrthoDB" id="57679at2759"/>
<dbReference type="PANTHER" id="PTHR38696:SF1">
    <property type="entry name" value="MEDIATOR OF RNA POLYMERASE II TRANSCRIPTION SUBUNIT 13"/>
    <property type="match status" value="1"/>
</dbReference>
<dbReference type="Proteomes" id="UP000318571">
    <property type="component" value="Chromosome 5"/>
</dbReference>
<dbReference type="PANTHER" id="PTHR38696">
    <property type="entry name" value="MEDIATOR OF RNA POLYMERASE II TRANSCRIPTION SUBUNIT 13"/>
    <property type="match status" value="1"/>
</dbReference>
<keyword evidence="2" id="KW-1185">Reference proteome</keyword>
<dbReference type="STRING" id="6832.A0A553PFC3"/>
<sequence length="516" mass="58445">MGGTFSDPIPNYLDTEGYVCMVLRSYDKFRIIHAPRDVKEMVLRVIREVSQDNDLVGTDKFGAIQYRLPGSPFTLNTGRESATIGKLFAIRIFEEMNHLGYDLVCSSDLSRAYDQSSWFFKKVIPERSRQPVLCVAPGSTDKLVIVRGCDYVIEAIKKAIELTWPPGLQTEKVEECYGEKYYEFKLRGNPWYGQGDESTACRQLLLNIIGALGQVKWRLLGATNLKGGTDSLFFVYDDNHYLCSEELAMLSLNRNDRIRLINFNPELTNMARDVILRFYQTKEPEHRDYYGASELKLKGYPFASSGSDAILTRQLICRLLEAFRNRGWEVLATIDISRKVTDKSVFLMRKCESAKVKIGCVSLSDVDRIRLCNLPNQVVKAFRDAIAKSYLPGIGFEEARDGSCYEMDLQGMPWTQNSSYNVHARSMLTFLLKEAFNYGWSLTCSADVSAKYVHTENGPDYPIDVHSWFLTFQGMPKGVSLPETSSAPVSYAELRVSDLEAPPPPPTYEEARLNSA</sequence>
<evidence type="ECO:0000313" key="2">
    <source>
        <dbReference type="Proteomes" id="UP000318571"/>
    </source>
</evidence>
<dbReference type="AlphaFoldDB" id="A0A553PFC3"/>
<name>A0A553PFC3_TIGCA</name>
<comment type="caution">
    <text evidence="1">The sequence shown here is derived from an EMBL/GenBank/DDBJ whole genome shotgun (WGS) entry which is preliminary data.</text>
</comment>
<dbReference type="OMA" id="VSAKYVH"/>